<dbReference type="Gene3D" id="3.30.300.20">
    <property type="match status" value="1"/>
</dbReference>
<feature type="region of interest" description="Disordered" evidence="7">
    <location>
        <begin position="239"/>
        <end position="281"/>
    </location>
</feature>
<feature type="domain" description="KH type-2" evidence="8">
    <location>
        <begin position="17"/>
        <end position="86"/>
    </location>
</feature>
<dbReference type="PANTHER" id="PTHR11760:SF32">
    <property type="entry name" value="SMALL RIBOSOMAL SUBUNIT PROTEIN US3"/>
    <property type="match status" value="1"/>
</dbReference>
<dbReference type="FunFam" id="3.30.300.20:FF:000001">
    <property type="entry name" value="30S ribosomal protein S3"/>
    <property type="match status" value="1"/>
</dbReference>
<dbReference type="Pfam" id="PF07650">
    <property type="entry name" value="KH_2"/>
    <property type="match status" value="1"/>
</dbReference>
<comment type="function">
    <text evidence="6">Binds the lower part of the 30S subunit head.</text>
</comment>
<dbReference type="SUPFAM" id="SSF54821">
    <property type="entry name" value="Ribosomal protein S3 C-terminal domain"/>
    <property type="match status" value="1"/>
</dbReference>
<dbReference type="GO" id="GO:0019843">
    <property type="term" value="F:rRNA binding"/>
    <property type="evidence" value="ECO:0007669"/>
    <property type="project" value="UniProtKB-UniRule"/>
</dbReference>
<evidence type="ECO:0000256" key="2">
    <source>
        <dbReference type="ARBA" id="ARBA00022730"/>
    </source>
</evidence>
<dbReference type="GO" id="GO:0022627">
    <property type="term" value="C:cytosolic small ribosomal subunit"/>
    <property type="evidence" value="ECO:0007669"/>
    <property type="project" value="UniProtKB-UniRule"/>
</dbReference>
<evidence type="ECO:0000256" key="3">
    <source>
        <dbReference type="ARBA" id="ARBA00022884"/>
    </source>
</evidence>
<evidence type="ECO:0000256" key="6">
    <source>
        <dbReference type="HAMAP-Rule" id="MF_01309"/>
    </source>
</evidence>
<gene>
    <name evidence="6" type="primary">rps3</name>
</gene>
<dbReference type="CDD" id="cd02411">
    <property type="entry name" value="KH-II_30S_S3_arch"/>
    <property type="match status" value="1"/>
</dbReference>
<dbReference type="PANTHER" id="PTHR11760">
    <property type="entry name" value="30S/40S RIBOSOMAL PROTEIN S3"/>
    <property type="match status" value="1"/>
</dbReference>
<dbReference type="PROSITE" id="PS50084">
    <property type="entry name" value="KH_TYPE_1"/>
    <property type="match status" value="1"/>
</dbReference>
<feature type="compositionally biased region" description="Basic and acidic residues" evidence="7">
    <location>
        <begin position="249"/>
        <end position="281"/>
    </location>
</feature>
<keyword evidence="2 6" id="KW-0699">rRNA-binding</keyword>
<keyword evidence="3 6" id="KW-0694">RNA-binding</keyword>
<dbReference type="InterPro" id="IPR004087">
    <property type="entry name" value="KH_dom"/>
</dbReference>
<dbReference type="InterPro" id="IPR004044">
    <property type="entry name" value="KH_dom_type_2"/>
</dbReference>
<dbReference type="Gene3D" id="3.30.1140.32">
    <property type="entry name" value="Ribosomal protein S3, C-terminal domain"/>
    <property type="match status" value="1"/>
</dbReference>
<dbReference type="InterPro" id="IPR015946">
    <property type="entry name" value="KH_dom-like_a/b"/>
</dbReference>
<protein>
    <recommendedName>
        <fullName evidence="6">Small ribosomal subunit protein uS3</fullName>
    </recommendedName>
</protein>
<dbReference type="InterPro" id="IPR005703">
    <property type="entry name" value="Ribosomal_uS3_euk/arc"/>
</dbReference>
<organism evidence="9">
    <name type="scientific">uncultured euryarchaeote Rifle_16ft_4_minimus_1523</name>
    <dbReference type="NCBI Taxonomy" id="1665189"/>
    <lineage>
        <taxon>Archaea</taxon>
        <taxon>Methanobacteriati</taxon>
        <taxon>Methanobacteriota</taxon>
        <taxon>environmental samples</taxon>
    </lineage>
</organism>
<dbReference type="InterPro" id="IPR057258">
    <property type="entry name" value="Ribosomal_uS3"/>
</dbReference>
<name>A0A0H4T0W9_9EURY</name>
<dbReference type="AlphaFoldDB" id="A0A0H4T0W9"/>
<dbReference type="InterPro" id="IPR001351">
    <property type="entry name" value="Ribosomal_uS3_C"/>
</dbReference>
<dbReference type="InterPro" id="IPR009019">
    <property type="entry name" value="KH_sf_prok-type"/>
</dbReference>
<dbReference type="InterPro" id="IPR036419">
    <property type="entry name" value="Ribosomal_S3_C_sf"/>
</dbReference>
<dbReference type="PROSITE" id="PS50823">
    <property type="entry name" value="KH_TYPE_2"/>
    <property type="match status" value="1"/>
</dbReference>
<dbReference type="NCBIfam" id="NF003219">
    <property type="entry name" value="PRK04191.1"/>
    <property type="match status" value="1"/>
</dbReference>
<dbReference type="GO" id="GO:0003735">
    <property type="term" value="F:structural constituent of ribosome"/>
    <property type="evidence" value="ECO:0007669"/>
    <property type="project" value="UniProtKB-UniRule"/>
</dbReference>
<dbReference type="EMBL" id="KT006955">
    <property type="protein sequence ID" value="AKQ01201.1"/>
    <property type="molecule type" value="Genomic_DNA"/>
</dbReference>
<evidence type="ECO:0000256" key="5">
    <source>
        <dbReference type="ARBA" id="ARBA00023274"/>
    </source>
</evidence>
<dbReference type="SMART" id="SM00322">
    <property type="entry name" value="KH"/>
    <property type="match status" value="1"/>
</dbReference>
<sequence>MGVERKFVKNGLDRAQMAEYFSKQLERAGYGGMNINRTPMGTQVTIIAEKPGMIIGKGGKTIHKLTHDLETVFHVDNPQIDVQEVKVPELNAQMMASRLAGAIERGLYFRKAGHNMLRRILESGALGCEIDIAGKLTGPRKRTEKFVGGNMLHAGNPAMELVDDGFAIAIKKLGVIGCRVRIIPPTVKLPGRFKTIQVSAPQVPQVVAGKKPAGIEEIVKAAPLPAEAKPKAIPAQAVAEQAPVTPFDESVKKERRALDSSKKETAPEEIHAANVEERRHGDVLEHKHPEFDYWHSASRVHKLDESVKKERITLDSSKKEEK</sequence>
<dbReference type="NCBIfam" id="TIGR01008">
    <property type="entry name" value="uS3_euk_arch"/>
    <property type="match status" value="1"/>
</dbReference>
<keyword evidence="5 6" id="KW-0687">Ribonucleoprotein</keyword>
<dbReference type="HAMAP" id="MF_01309_A">
    <property type="entry name" value="Ribosomal_uS3_A"/>
    <property type="match status" value="1"/>
</dbReference>
<dbReference type="SUPFAM" id="SSF54814">
    <property type="entry name" value="Prokaryotic type KH domain (KH-domain type II)"/>
    <property type="match status" value="1"/>
</dbReference>
<comment type="similarity">
    <text evidence="1 6">Belongs to the universal ribosomal protein uS3 family.</text>
</comment>
<reference evidence="9" key="1">
    <citation type="journal article" date="2015" name="ISME J.">
        <title>Aquifer environment selects for microbial species cohorts in sediment and groundwater.</title>
        <authorList>
            <person name="Hug L.A."/>
            <person name="Thomas B.C."/>
            <person name="Brown C.T."/>
            <person name="Frischkorn K.R."/>
            <person name="Williams K.H."/>
            <person name="Tringe S.G."/>
            <person name="Banfield J.F."/>
        </authorList>
    </citation>
    <scope>NUCLEOTIDE SEQUENCE</scope>
</reference>
<comment type="subunit">
    <text evidence="6">Part of the 30S ribosomal subunit.</text>
</comment>
<evidence type="ECO:0000256" key="1">
    <source>
        <dbReference type="ARBA" id="ARBA00010761"/>
    </source>
</evidence>
<evidence type="ECO:0000256" key="7">
    <source>
        <dbReference type="SAM" id="MobiDB-lite"/>
    </source>
</evidence>
<evidence type="ECO:0000259" key="8">
    <source>
        <dbReference type="PROSITE" id="PS50823"/>
    </source>
</evidence>
<dbReference type="GO" id="GO:0006412">
    <property type="term" value="P:translation"/>
    <property type="evidence" value="ECO:0007669"/>
    <property type="project" value="UniProtKB-UniRule"/>
</dbReference>
<keyword evidence="4 6" id="KW-0689">Ribosomal protein</keyword>
<evidence type="ECO:0000256" key="4">
    <source>
        <dbReference type="ARBA" id="ARBA00022980"/>
    </source>
</evidence>
<accession>A0A0H4T0W9</accession>
<proteinExistence type="inferred from homology"/>
<evidence type="ECO:0000313" key="9">
    <source>
        <dbReference type="EMBL" id="AKQ01201.1"/>
    </source>
</evidence>
<dbReference type="InterPro" id="IPR027488">
    <property type="entry name" value="Ribosomal_uS3_arc"/>
</dbReference>
<dbReference type="Pfam" id="PF00189">
    <property type="entry name" value="Ribosomal_S3_C"/>
    <property type="match status" value="1"/>
</dbReference>